<evidence type="ECO:0000259" key="2">
    <source>
        <dbReference type="SMART" id="SM01321"/>
    </source>
</evidence>
<dbReference type="Gene3D" id="3.30.70.1290">
    <property type="entry name" value="Transposase IS200-like"/>
    <property type="match status" value="1"/>
</dbReference>
<dbReference type="EMBL" id="UOFN01000028">
    <property type="protein sequence ID" value="VAW74129.1"/>
    <property type="molecule type" value="Genomic_DNA"/>
</dbReference>
<reference evidence="3" key="1">
    <citation type="submission" date="2018-06" db="EMBL/GenBank/DDBJ databases">
        <authorList>
            <person name="Zhirakovskaya E."/>
        </authorList>
    </citation>
    <scope>NUCLEOTIDE SEQUENCE</scope>
</reference>
<dbReference type="PANTHER" id="PTHR34322">
    <property type="entry name" value="TRANSPOSASE, Y1_TNP DOMAIN-CONTAINING"/>
    <property type="match status" value="1"/>
</dbReference>
<feature type="region of interest" description="Disordered" evidence="1">
    <location>
        <begin position="210"/>
        <end position="229"/>
    </location>
</feature>
<evidence type="ECO:0000313" key="3">
    <source>
        <dbReference type="EMBL" id="VAW74129.1"/>
    </source>
</evidence>
<dbReference type="InterPro" id="IPR002686">
    <property type="entry name" value="Transposase_17"/>
</dbReference>
<dbReference type="GO" id="GO:0006313">
    <property type="term" value="P:DNA transposition"/>
    <property type="evidence" value="ECO:0007669"/>
    <property type="project" value="InterPro"/>
</dbReference>
<dbReference type="GO" id="GO:0004803">
    <property type="term" value="F:transposase activity"/>
    <property type="evidence" value="ECO:0007669"/>
    <property type="project" value="InterPro"/>
</dbReference>
<feature type="domain" description="Transposase IS200-like" evidence="2">
    <location>
        <begin position="9"/>
        <end position="124"/>
    </location>
</feature>
<dbReference type="GO" id="GO:0003677">
    <property type="term" value="F:DNA binding"/>
    <property type="evidence" value="ECO:0007669"/>
    <property type="project" value="InterPro"/>
</dbReference>
<protein>
    <submittedName>
        <fullName evidence="3">Transposase and inactivated derivatives</fullName>
    </submittedName>
</protein>
<gene>
    <name evidence="3" type="ORF">MNBD_GAMMA15-1131</name>
</gene>
<dbReference type="AlphaFoldDB" id="A0A3B0YIS9"/>
<sequence length="229" mass="26205">MARLPRICPPGIPVHLIQRGNNKQVCFTATEDFAVYANWLHESSVRFGVAIHAWVFMTNHVHILATPQTPDSISRMMQVVGRHYVRYFNKAHSRTGTLWEGRFKSCVVDSENYVLCCQRYIELNPVRANMVTMPSEYPWSSYHSNGLGKPAKLWTPHETYLSMGNSDQSRILAYQSLFKSNIESSVLKDIRNSVNRGMALGSQRFKDEVEQLTGRRVTPKKPGPRKHVL</sequence>
<feature type="compositionally biased region" description="Basic residues" evidence="1">
    <location>
        <begin position="217"/>
        <end position="229"/>
    </location>
</feature>
<organism evidence="3">
    <name type="scientific">hydrothermal vent metagenome</name>
    <dbReference type="NCBI Taxonomy" id="652676"/>
    <lineage>
        <taxon>unclassified sequences</taxon>
        <taxon>metagenomes</taxon>
        <taxon>ecological metagenomes</taxon>
    </lineage>
</organism>
<evidence type="ECO:0000256" key="1">
    <source>
        <dbReference type="SAM" id="MobiDB-lite"/>
    </source>
</evidence>
<proteinExistence type="predicted"/>
<dbReference type="Pfam" id="PF01797">
    <property type="entry name" value="Y1_Tnp"/>
    <property type="match status" value="1"/>
</dbReference>
<dbReference type="SMART" id="SM01321">
    <property type="entry name" value="Y1_Tnp"/>
    <property type="match status" value="1"/>
</dbReference>
<name>A0A3B0YIS9_9ZZZZ</name>
<accession>A0A3B0YIS9</accession>
<dbReference type="PANTHER" id="PTHR34322:SF2">
    <property type="entry name" value="TRANSPOSASE IS200-LIKE DOMAIN-CONTAINING PROTEIN"/>
    <property type="match status" value="1"/>
</dbReference>
<dbReference type="InterPro" id="IPR036515">
    <property type="entry name" value="Transposase_17_sf"/>
</dbReference>
<dbReference type="SUPFAM" id="SSF143422">
    <property type="entry name" value="Transposase IS200-like"/>
    <property type="match status" value="1"/>
</dbReference>